<dbReference type="Proteomes" id="UP000219573">
    <property type="component" value="Unassembled WGS sequence"/>
</dbReference>
<evidence type="ECO:0000313" key="2">
    <source>
        <dbReference type="Proteomes" id="UP000219573"/>
    </source>
</evidence>
<accession>A0A285GP99</accession>
<name>A0A285GP99_9FIRM</name>
<dbReference type="AlphaFoldDB" id="A0A285GP99"/>
<protein>
    <submittedName>
        <fullName evidence="1">Uncharacterized protein</fullName>
    </submittedName>
</protein>
<organism evidence="1 2">
    <name type="scientific">Orenia metallireducens</name>
    <dbReference type="NCBI Taxonomy" id="1413210"/>
    <lineage>
        <taxon>Bacteria</taxon>
        <taxon>Bacillati</taxon>
        <taxon>Bacillota</taxon>
        <taxon>Clostridia</taxon>
        <taxon>Halanaerobiales</taxon>
        <taxon>Halobacteroidaceae</taxon>
        <taxon>Orenia</taxon>
    </lineage>
</organism>
<keyword evidence="2" id="KW-1185">Reference proteome</keyword>
<reference evidence="2" key="1">
    <citation type="submission" date="2017-09" db="EMBL/GenBank/DDBJ databases">
        <authorList>
            <person name="Varghese N."/>
            <person name="Submissions S."/>
        </authorList>
    </citation>
    <scope>NUCLEOTIDE SEQUENCE [LARGE SCALE GENOMIC DNA]</scope>
    <source>
        <strain evidence="2">MSL47</strain>
    </source>
</reference>
<proteinExistence type="predicted"/>
<dbReference type="EMBL" id="OBDZ01000009">
    <property type="protein sequence ID" value="SNY25133.1"/>
    <property type="molecule type" value="Genomic_DNA"/>
</dbReference>
<gene>
    <name evidence="1" type="ORF">SAMN06265827_10934</name>
</gene>
<sequence>MNYILILIIVLPILALALWMDSINRKYSNKIKDLKHLIYSVHDEVSELKREKRQSNRYKK</sequence>
<evidence type="ECO:0000313" key="1">
    <source>
        <dbReference type="EMBL" id="SNY25133.1"/>
    </source>
</evidence>